<feature type="region of interest" description="Disordered" evidence="1">
    <location>
        <begin position="74"/>
        <end position="97"/>
    </location>
</feature>
<dbReference type="RefSeq" id="XP_013904282.1">
    <property type="nucleotide sequence ID" value="XM_014048828.1"/>
</dbReference>
<dbReference type="Proteomes" id="UP000054498">
    <property type="component" value="Unassembled WGS sequence"/>
</dbReference>
<evidence type="ECO:0000256" key="1">
    <source>
        <dbReference type="SAM" id="MobiDB-lite"/>
    </source>
</evidence>
<keyword evidence="3" id="KW-1185">Reference proteome</keyword>
<reference evidence="2 3" key="1">
    <citation type="journal article" date="2013" name="BMC Genomics">
        <title>Reconstruction of the lipid metabolism for the microalga Monoraphidium neglectum from its genome sequence reveals characteristics suitable for biofuel production.</title>
        <authorList>
            <person name="Bogen C."/>
            <person name="Al-Dilaimi A."/>
            <person name="Albersmeier A."/>
            <person name="Wichmann J."/>
            <person name="Grundmann M."/>
            <person name="Rupp O."/>
            <person name="Lauersen K.J."/>
            <person name="Blifernez-Klassen O."/>
            <person name="Kalinowski J."/>
            <person name="Goesmann A."/>
            <person name="Mussgnug J.H."/>
            <person name="Kruse O."/>
        </authorList>
    </citation>
    <scope>NUCLEOTIDE SEQUENCE [LARGE SCALE GENOMIC DNA]</scope>
    <source>
        <strain evidence="2 3">SAG 48.87</strain>
    </source>
</reference>
<organism evidence="2 3">
    <name type="scientific">Monoraphidium neglectum</name>
    <dbReference type="NCBI Taxonomy" id="145388"/>
    <lineage>
        <taxon>Eukaryota</taxon>
        <taxon>Viridiplantae</taxon>
        <taxon>Chlorophyta</taxon>
        <taxon>core chlorophytes</taxon>
        <taxon>Chlorophyceae</taxon>
        <taxon>CS clade</taxon>
        <taxon>Sphaeropleales</taxon>
        <taxon>Selenastraceae</taxon>
        <taxon>Monoraphidium</taxon>
    </lineage>
</organism>
<evidence type="ECO:0000313" key="3">
    <source>
        <dbReference type="Proteomes" id="UP000054498"/>
    </source>
</evidence>
<dbReference type="GeneID" id="25735576"/>
<proteinExistence type="predicted"/>
<feature type="compositionally biased region" description="Basic residues" evidence="1">
    <location>
        <begin position="77"/>
        <end position="91"/>
    </location>
</feature>
<dbReference type="KEGG" id="mng:MNEG_2698"/>
<sequence length="221" mass="24369">MTEELHEDGGGYLYAFNAFSKYAEEEAFFVAEWALGGSFRHQPARDASDEIPECWVLRYDLDGLIEAVFGASDARGSGRRPRRRWPGRLKGGRSSNRGAGGGVALSWEGLERLSFAPFATNDIWNFAVAWREALAAPAPAPPSRAQGQLAANRLVAMELMDLGLRMDAAVEEAQLLAAELELLWELWLAAKAAGFPGFEQRARTYSAQTQKWVDESLESKS</sequence>
<name>A0A0D2K4B3_9CHLO</name>
<evidence type="ECO:0000313" key="2">
    <source>
        <dbReference type="EMBL" id="KIZ05263.1"/>
    </source>
</evidence>
<accession>A0A0D2K4B3</accession>
<gene>
    <name evidence="2" type="ORF">MNEG_2698</name>
</gene>
<dbReference type="AlphaFoldDB" id="A0A0D2K4B3"/>
<protein>
    <submittedName>
        <fullName evidence="2">Uncharacterized protein</fullName>
    </submittedName>
</protein>
<dbReference type="EMBL" id="KK100533">
    <property type="protein sequence ID" value="KIZ05263.1"/>
    <property type="molecule type" value="Genomic_DNA"/>
</dbReference>